<evidence type="ECO:0000259" key="8">
    <source>
        <dbReference type="Pfam" id="PF17763"/>
    </source>
</evidence>
<feature type="active site" description="O-isoaspartyl threonine intermediate" evidence="3">
    <location>
        <position position="15"/>
    </location>
</feature>
<accession>A0A3M6Q822</accession>
<sequence length="346" mass="35537">MNSLPVLAILATGGTIAGVADAQAQAGYQAAALRIEDLLAAVPALQQLPARLQASQVLQKDSKDLDAEDWLSIAHAVRQALADPQIAGVVVTHGTDTLEETAWFLHRVLPPSDKPVLLVSSMRPATALSPDGPQNLLDACQAALSGLPGGGAVGPRLRGVLAVAAGALHTAQLVQKMQPFHIPAFGSGEAGPWGWVENGMVRLAGATAGDVAAGDWPAGLHSALLTRPITEVLSVLPAVAWLSSHAHFDSRQVQALQAAGFDGALVAATGNGTLHHALEAALIAAQRAGFSVALTSRCPLGRVVAPAPGAIASPWPIVPLPAAKARLELLMQLWCARLQGRATATE</sequence>
<evidence type="ECO:0000313" key="10">
    <source>
        <dbReference type="Proteomes" id="UP000267521"/>
    </source>
</evidence>
<feature type="binding site" evidence="4">
    <location>
        <begin position="95"/>
        <end position="96"/>
    </location>
    <ligand>
        <name>substrate</name>
    </ligand>
</feature>
<feature type="domain" description="L-asparaginase N-terminal" evidence="7">
    <location>
        <begin position="7"/>
        <end position="203"/>
    </location>
</feature>
<dbReference type="PANTHER" id="PTHR11707:SF28">
    <property type="entry name" value="60 KDA LYSOPHOSPHOLIPASE"/>
    <property type="match status" value="1"/>
</dbReference>
<evidence type="ECO:0000256" key="5">
    <source>
        <dbReference type="PROSITE-ProRule" id="PRU10099"/>
    </source>
</evidence>
<dbReference type="PIRSF" id="PIRSF001220">
    <property type="entry name" value="L-ASNase_gatD"/>
    <property type="match status" value="1"/>
</dbReference>
<gene>
    <name evidence="9" type="ORF">EBQ26_04830</name>
</gene>
<dbReference type="InterPro" id="IPR027475">
    <property type="entry name" value="Asparaginase/glutaminase_AS2"/>
</dbReference>
<dbReference type="PROSITE" id="PS51732">
    <property type="entry name" value="ASN_GLN_ASE_3"/>
    <property type="match status" value="1"/>
</dbReference>
<dbReference type="InterPro" id="IPR027474">
    <property type="entry name" value="L-asparaginase_N"/>
</dbReference>
<reference evidence="9 10" key="1">
    <citation type="submission" date="2018-10" db="EMBL/GenBank/DDBJ databases">
        <title>Comamonadaceae CDC group NO-1 genome sequencing and assembly.</title>
        <authorList>
            <person name="Bernier A.-M."/>
            <person name="Bernard K."/>
        </authorList>
    </citation>
    <scope>NUCLEOTIDE SEQUENCE [LARGE SCALE GENOMIC DNA]</scope>
    <source>
        <strain evidence="9 10">NML970147</strain>
    </source>
</reference>
<dbReference type="PROSITE" id="PS00917">
    <property type="entry name" value="ASN_GLN_ASE_2"/>
    <property type="match status" value="1"/>
</dbReference>
<dbReference type="Proteomes" id="UP000267521">
    <property type="component" value="Unassembled WGS sequence"/>
</dbReference>
<dbReference type="Gene3D" id="3.40.50.1170">
    <property type="entry name" value="L-asparaginase, N-terminal domain"/>
    <property type="match status" value="1"/>
</dbReference>
<dbReference type="PROSITE" id="PS00144">
    <property type="entry name" value="ASN_GLN_ASE_1"/>
    <property type="match status" value="1"/>
</dbReference>
<proteinExistence type="inferred from homology"/>
<comment type="caution">
    <text evidence="9">The sequence shown here is derived from an EMBL/GenBank/DDBJ whole genome shotgun (WGS) entry which is preliminary data.</text>
</comment>
<dbReference type="RefSeq" id="WP_122237904.1">
    <property type="nucleotide sequence ID" value="NZ_RDQM01000005.1"/>
</dbReference>
<evidence type="ECO:0000259" key="7">
    <source>
        <dbReference type="Pfam" id="PF00710"/>
    </source>
</evidence>
<dbReference type="CDD" id="cd08964">
    <property type="entry name" value="L-asparaginase_II"/>
    <property type="match status" value="1"/>
</dbReference>
<evidence type="ECO:0000256" key="1">
    <source>
        <dbReference type="ARBA" id="ARBA00010518"/>
    </source>
</evidence>
<dbReference type="InterPro" id="IPR020827">
    <property type="entry name" value="Asparaginase/glutaminase_AS1"/>
</dbReference>
<dbReference type="InterPro" id="IPR027473">
    <property type="entry name" value="L-asparaginase_C"/>
</dbReference>
<dbReference type="GO" id="GO:0004067">
    <property type="term" value="F:asparaginase activity"/>
    <property type="evidence" value="ECO:0007669"/>
    <property type="project" value="UniProtKB-UniRule"/>
</dbReference>
<dbReference type="GO" id="GO:0006528">
    <property type="term" value="P:asparagine metabolic process"/>
    <property type="evidence" value="ECO:0007669"/>
    <property type="project" value="InterPro"/>
</dbReference>
<evidence type="ECO:0000256" key="4">
    <source>
        <dbReference type="PIRSR" id="PIRSR001220-2"/>
    </source>
</evidence>
<dbReference type="Pfam" id="PF17763">
    <property type="entry name" value="Asparaginase_C"/>
    <property type="match status" value="1"/>
</dbReference>
<name>A0A3M6Q822_9BURK</name>
<feature type="binding site" evidence="4">
    <location>
        <position position="62"/>
    </location>
    <ligand>
        <name>substrate</name>
    </ligand>
</feature>
<dbReference type="PIRSF" id="PIRSF500176">
    <property type="entry name" value="L_ASNase"/>
    <property type="match status" value="1"/>
</dbReference>
<dbReference type="Pfam" id="PF00710">
    <property type="entry name" value="Asparaginase"/>
    <property type="match status" value="1"/>
</dbReference>
<evidence type="ECO:0000256" key="6">
    <source>
        <dbReference type="PROSITE-ProRule" id="PRU10100"/>
    </source>
</evidence>
<dbReference type="SUPFAM" id="SSF53774">
    <property type="entry name" value="Glutaminase/Asparaginase"/>
    <property type="match status" value="1"/>
</dbReference>
<dbReference type="Gene3D" id="3.40.50.40">
    <property type="match status" value="1"/>
</dbReference>
<feature type="active site" evidence="6">
    <location>
        <position position="95"/>
    </location>
</feature>
<dbReference type="PRINTS" id="PR00139">
    <property type="entry name" value="ASNGLNASE"/>
</dbReference>
<organism evidence="9 10">
    <name type="scientific">Allofranklinella schreckenbergeri</name>
    <dbReference type="NCBI Taxonomy" id="1076744"/>
    <lineage>
        <taxon>Bacteria</taxon>
        <taxon>Pseudomonadati</taxon>
        <taxon>Pseudomonadota</taxon>
        <taxon>Betaproteobacteria</taxon>
        <taxon>Burkholderiales</taxon>
        <taxon>Comamonadaceae</taxon>
        <taxon>Allofranklinella</taxon>
    </lineage>
</organism>
<dbReference type="InterPro" id="IPR036152">
    <property type="entry name" value="Asp/glu_Ase-like_sf"/>
</dbReference>
<protein>
    <submittedName>
        <fullName evidence="9">Asparaginase</fullName>
    </submittedName>
</protein>
<dbReference type="SMART" id="SM00870">
    <property type="entry name" value="Asparaginase"/>
    <property type="match status" value="1"/>
</dbReference>
<dbReference type="PANTHER" id="PTHR11707">
    <property type="entry name" value="L-ASPARAGINASE"/>
    <property type="match status" value="1"/>
</dbReference>
<comment type="similarity">
    <text evidence="1">Belongs to the asparaginase 1 family.</text>
</comment>
<dbReference type="InterPro" id="IPR040919">
    <property type="entry name" value="Asparaginase_C"/>
</dbReference>
<evidence type="ECO:0000256" key="2">
    <source>
        <dbReference type="ARBA" id="ARBA00022801"/>
    </source>
</evidence>
<dbReference type="InterPro" id="IPR037152">
    <property type="entry name" value="L-asparaginase_N_sf"/>
</dbReference>
<dbReference type="InterPro" id="IPR006034">
    <property type="entry name" value="Asparaginase/glutaminase-like"/>
</dbReference>
<feature type="active site" evidence="5">
    <location>
        <position position="15"/>
    </location>
</feature>
<dbReference type="AlphaFoldDB" id="A0A3M6Q822"/>
<evidence type="ECO:0000313" key="9">
    <source>
        <dbReference type="EMBL" id="RMW99126.1"/>
    </source>
</evidence>
<dbReference type="EMBL" id="RDQM01000005">
    <property type="protein sequence ID" value="RMW99126.1"/>
    <property type="molecule type" value="Genomic_DNA"/>
</dbReference>
<evidence type="ECO:0000256" key="3">
    <source>
        <dbReference type="PIRSR" id="PIRSR001220-1"/>
    </source>
</evidence>
<dbReference type="InterPro" id="IPR004550">
    <property type="entry name" value="AsnASE_II"/>
</dbReference>
<keyword evidence="2" id="KW-0378">Hydrolase</keyword>
<feature type="domain" description="Asparaginase/glutaminase C-terminal" evidence="8">
    <location>
        <begin position="239"/>
        <end position="305"/>
    </location>
</feature>